<dbReference type="AlphaFoldDB" id="A0A392RN09"/>
<evidence type="ECO:0000313" key="1">
    <source>
        <dbReference type="EMBL" id="MCI37592.1"/>
    </source>
</evidence>
<proteinExistence type="predicted"/>
<evidence type="ECO:0000313" key="2">
    <source>
        <dbReference type="Proteomes" id="UP000265520"/>
    </source>
</evidence>
<accession>A0A392RN09</accession>
<protein>
    <submittedName>
        <fullName evidence="1">Uncharacterized protein</fullName>
    </submittedName>
</protein>
<comment type="caution">
    <text evidence="1">The sequence shown here is derived from an EMBL/GenBank/DDBJ whole genome shotgun (WGS) entry which is preliminary data.</text>
</comment>
<dbReference type="Proteomes" id="UP000265520">
    <property type="component" value="Unassembled WGS sequence"/>
</dbReference>
<sequence length="59" mass="6756">LAWRQLATSQQKVCLLLATTGEHWRHPRHTSPGDIMILARRHQDPRLVTSRRAECSVAV</sequence>
<organism evidence="1 2">
    <name type="scientific">Trifolium medium</name>
    <dbReference type="NCBI Taxonomy" id="97028"/>
    <lineage>
        <taxon>Eukaryota</taxon>
        <taxon>Viridiplantae</taxon>
        <taxon>Streptophyta</taxon>
        <taxon>Embryophyta</taxon>
        <taxon>Tracheophyta</taxon>
        <taxon>Spermatophyta</taxon>
        <taxon>Magnoliopsida</taxon>
        <taxon>eudicotyledons</taxon>
        <taxon>Gunneridae</taxon>
        <taxon>Pentapetalae</taxon>
        <taxon>rosids</taxon>
        <taxon>fabids</taxon>
        <taxon>Fabales</taxon>
        <taxon>Fabaceae</taxon>
        <taxon>Papilionoideae</taxon>
        <taxon>50 kb inversion clade</taxon>
        <taxon>NPAAA clade</taxon>
        <taxon>Hologalegina</taxon>
        <taxon>IRL clade</taxon>
        <taxon>Trifolieae</taxon>
        <taxon>Trifolium</taxon>
    </lineage>
</organism>
<name>A0A392RN09_9FABA</name>
<reference evidence="1 2" key="1">
    <citation type="journal article" date="2018" name="Front. Plant Sci.">
        <title>Red Clover (Trifolium pratense) and Zigzag Clover (T. medium) - A Picture of Genomic Similarities and Differences.</title>
        <authorList>
            <person name="Dluhosova J."/>
            <person name="Istvanek J."/>
            <person name="Nedelnik J."/>
            <person name="Repkova J."/>
        </authorList>
    </citation>
    <scope>NUCLEOTIDE SEQUENCE [LARGE SCALE GENOMIC DNA]</scope>
    <source>
        <strain evidence="2">cv. 10/8</strain>
        <tissue evidence="1">Leaf</tissue>
    </source>
</reference>
<dbReference type="EMBL" id="LXQA010246190">
    <property type="protein sequence ID" value="MCI37592.1"/>
    <property type="molecule type" value="Genomic_DNA"/>
</dbReference>
<keyword evidence="2" id="KW-1185">Reference proteome</keyword>
<feature type="non-terminal residue" evidence="1">
    <location>
        <position position="1"/>
    </location>
</feature>